<evidence type="ECO:0000313" key="3">
    <source>
        <dbReference type="Proteomes" id="UP001151699"/>
    </source>
</evidence>
<feature type="transmembrane region" description="Helical" evidence="1">
    <location>
        <begin position="107"/>
        <end position="128"/>
    </location>
</feature>
<evidence type="ECO:0000313" key="2">
    <source>
        <dbReference type="EMBL" id="KAJ6643883.1"/>
    </source>
</evidence>
<name>A0A9Q0N5E5_9DIPT</name>
<accession>A0A9Q0N5E5</accession>
<keyword evidence="1" id="KW-0472">Membrane</keyword>
<sequence>MKKQLVYRDFANLALLNFFIHLYPHDTDNFILIAPRRFQSKIEYDHILKSPLILVWAPVVAMVAIMRFLFNKFRKTDKKLVDISLQTFGLSLGMSFNATISTAAENLLLWCFCLATMLSGMLLSSSMFQGFALQLDILTINNLEELETSGLAVQVPMHIALVEHFFANIPQKLKLNFIMQHEISDMIQSRNTSNAYVIRERYEHLSYKVHFFAAVENPINTVIQRCVNHGIVKYLKEKNMRLLTGIKPSDKKRMTSNVEPLSVNDMKHSLFLLAVGLALSADRRNTLYSLSSLNLNSEQLVYRDFANLALLNFFIHLYPHDTDNFILIAPRRFQSKIEYDHILKSPLILVWAPVVAMVAIIRFIFNKFRKTDKKLVNISLQTFGLSLGMSFNATISTAAENLLLWCFCLATMLSGMLLSSSMFQGFALQLDILTINNLEELETSGLAVQVPMHIESVEHFFANIPQKLKLNFIMQHEISDMIQSRNTSNAYVIRERYEHVSYKVHFFAAVENPINTVIQRCVNHGIVKYLKEKNMRLLTGIKSSDKKQMTSNVEPLSVNDLKHSLFLLAVGLALSA</sequence>
<keyword evidence="1" id="KW-1133">Transmembrane helix</keyword>
<dbReference type="Proteomes" id="UP001151699">
    <property type="component" value="Chromosome B"/>
</dbReference>
<dbReference type="EMBL" id="WJQU01000002">
    <property type="protein sequence ID" value="KAJ6643883.1"/>
    <property type="molecule type" value="Genomic_DNA"/>
</dbReference>
<feature type="transmembrane region" description="Helical" evidence="1">
    <location>
        <begin position="402"/>
        <end position="423"/>
    </location>
</feature>
<protein>
    <submittedName>
        <fullName evidence="2">Uncharacterized protein</fullName>
    </submittedName>
</protein>
<evidence type="ECO:0000256" key="1">
    <source>
        <dbReference type="SAM" id="Phobius"/>
    </source>
</evidence>
<keyword evidence="1" id="KW-0812">Transmembrane</keyword>
<comment type="caution">
    <text evidence="2">The sequence shown here is derived from an EMBL/GenBank/DDBJ whole genome shotgun (WGS) entry which is preliminary data.</text>
</comment>
<feature type="transmembrane region" description="Helical" evidence="1">
    <location>
        <begin position="348"/>
        <end position="365"/>
    </location>
</feature>
<keyword evidence="3" id="KW-1185">Reference proteome</keyword>
<feature type="non-terminal residue" evidence="2">
    <location>
        <position position="576"/>
    </location>
</feature>
<dbReference type="OrthoDB" id="8195814at2759"/>
<reference evidence="2" key="1">
    <citation type="submission" date="2022-07" db="EMBL/GenBank/DDBJ databases">
        <authorList>
            <person name="Trinca V."/>
            <person name="Uliana J.V.C."/>
            <person name="Torres T.T."/>
            <person name="Ward R.J."/>
            <person name="Monesi N."/>
        </authorList>
    </citation>
    <scope>NUCLEOTIDE SEQUENCE</scope>
    <source>
        <strain evidence="2">HSMRA1968</strain>
        <tissue evidence="2">Whole embryos</tissue>
    </source>
</reference>
<dbReference type="AlphaFoldDB" id="A0A9Q0N5E5"/>
<proteinExistence type="predicted"/>
<organism evidence="2 3">
    <name type="scientific">Pseudolycoriella hygida</name>
    <dbReference type="NCBI Taxonomy" id="35572"/>
    <lineage>
        <taxon>Eukaryota</taxon>
        <taxon>Metazoa</taxon>
        <taxon>Ecdysozoa</taxon>
        <taxon>Arthropoda</taxon>
        <taxon>Hexapoda</taxon>
        <taxon>Insecta</taxon>
        <taxon>Pterygota</taxon>
        <taxon>Neoptera</taxon>
        <taxon>Endopterygota</taxon>
        <taxon>Diptera</taxon>
        <taxon>Nematocera</taxon>
        <taxon>Sciaroidea</taxon>
        <taxon>Sciaridae</taxon>
        <taxon>Pseudolycoriella</taxon>
    </lineage>
</organism>
<gene>
    <name evidence="2" type="ORF">Bhyg_08848</name>
</gene>
<feature type="transmembrane region" description="Helical" evidence="1">
    <location>
        <begin position="53"/>
        <end position="70"/>
    </location>
</feature>